<dbReference type="InterPro" id="IPR003770">
    <property type="entry name" value="MLTG-like"/>
</dbReference>
<dbReference type="Gene3D" id="3.30.160.60">
    <property type="entry name" value="Classic Zinc Finger"/>
    <property type="match status" value="1"/>
</dbReference>
<dbReference type="Pfam" id="PF02618">
    <property type="entry name" value="YceG"/>
    <property type="match status" value="1"/>
</dbReference>
<sequence>MVSDRNQSSSESGSVRHSGASYNRITPRSASEAIKPTVAPPPPPRIRQKSSRHKGSFLSALSAFLTVLLIGAVAAGFAVYFGRGEFYAPGPLKETQVVSVKGGNQTVAQTLQREGVIAHPLIFVLGLHALGANDDIKAGEYAFAPGASMKDVMDILVSGKSLQHPITIAEGLTSDQAVARLLANDLLTGEIKPVPVEGSLLPETYLVPRGTTRQALIDRMAAEHRKAVAEAWESRAPGLPLKSPDELVVLASIVEKETAVPEERARVASVFINRLRQGMRLQSDPTIVYGIVGGKGTLGRGIRKSEITEPTPYNTYAINGLPPGPIANPGLASLKAVANPADTDDLYFVADGSGGHRFAKTLDEHNRNVREWRKIETDRKNAADNEAGIDRVDNIPDVEQPASAAVVGAPASSPAGPVKVIDASEGTNLDPLKDKTYDLTSPKTVPQLRSIE</sequence>
<gene>
    <name evidence="7" type="primary">mltG</name>
    <name evidence="9" type="ORF">FHS81_002936</name>
</gene>
<feature type="transmembrane region" description="Helical" evidence="7">
    <location>
        <begin position="57"/>
        <end position="81"/>
    </location>
</feature>
<dbReference type="GO" id="GO:0009252">
    <property type="term" value="P:peptidoglycan biosynthetic process"/>
    <property type="evidence" value="ECO:0007669"/>
    <property type="project" value="UniProtKB-UniRule"/>
</dbReference>
<dbReference type="Proteomes" id="UP000537592">
    <property type="component" value="Unassembled WGS sequence"/>
</dbReference>
<name>A0A7W6EI81_9HYPH</name>
<keyword evidence="6 7" id="KW-0961">Cell wall biogenesis/degradation</keyword>
<evidence type="ECO:0000256" key="7">
    <source>
        <dbReference type="HAMAP-Rule" id="MF_02065"/>
    </source>
</evidence>
<dbReference type="GO" id="GO:0008932">
    <property type="term" value="F:lytic endotransglycosylase activity"/>
    <property type="evidence" value="ECO:0007669"/>
    <property type="project" value="UniProtKB-UniRule"/>
</dbReference>
<evidence type="ECO:0000256" key="6">
    <source>
        <dbReference type="ARBA" id="ARBA00023316"/>
    </source>
</evidence>
<evidence type="ECO:0000256" key="3">
    <source>
        <dbReference type="ARBA" id="ARBA00022989"/>
    </source>
</evidence>
<feature type="compositionally biased region" description="Low complexity" evidence="8">
    <location>
        <begin position="407"/>
        <end position="418"/>
    </location>
</feature>
<dbReference type="GO" id="GO:0005886">
    <property type="term" value="C:plasma membrane"/>
    <property type="evidence" value="ECO:0007669"/>
    <property type="project" value="UniProtKB-SubCell"/>
</dbReference>
<dbReference type="EMBL" id="JACICC010000008">
    <property type="protein sequence ID" value="MBB3810830.1"/>
    <property type="molecule type" value="Genomic_DNA"/>
</dbReference>
<keyword evidence="7" id="KW-0997">Cell inner membrane</keyword>
<dbReference type="HAMAP" id="MF_02065">
    <property type="entry name" value="MltG"/>
    <property type="match status" value="1"/>
</dbReference>
<keyword evidence="4 7" id="KW-0472">Membrane</keyword>
<dbReference type="Gene3D" id="3.30.1490.480">
    <property type="entry name" value="Endolytic murein transglycosylase"/>
    <property type="match status" value="1"/>
</dbReference>
<dbReference type="EC" id="4.2.2.29" evidence="7"/>
<dbReference type="NCBIfam" id="TIGR00247">
    <property type="entry name" value="endolytic transglycosylase MltG"/>
    <property type="match status" value="1"/>
</dbReference>
<dbReference type="GO" id="GO:0071555">
    <property type="term" value="P:cell wall organization"/>
    <property type="evidence" value="ECO:0007669"/>
    <property type="project" value="UniProtKB-KW"/>
</dbReference>
<evidence type="ECO:0000256" key="8">
    <source>
        <dbReference type="SAM" id="MobiDB-lite"/>
    </source>
</evidence>
<comment type="catalytic activity">
    <reaction evidence="7">
        <text>a peptidoglycan chain = a peptidoglycan chain with N-acetyl-1,6-anhydromuramyl-[peptide] at the reducing end + a peptidoglycan chain with N-acetylglucosamine at the non-reducing end.</text>
        <dbReference type="EC" id="4.2.2.29"/>
    </reaction>
</comment>
<evidence type="ECO:0000256" key="1">
    <source>
        <dbReference type="ARBA" id="ARBA00022475"/>
    </source>
</evidence>
<organism evidence="9 10">
    <name type="scientific">Pseudochelatococcus contaminans</name>
    <dbReference type="NCBI Taxonomy" id="1538103"/>
    <lineage>
        <taxon>Bacteria</taxon>
        <taxon>Pseudomonadati</taxon>
        <taxon>Pseudomonadota</taxon>
        <taxon>Alphaproteobacteria</taxon>
        <taxon>Hyphomicrobiales</taxon>
        <taxon>Chelatococcaceae</taxon>
        <taxon>Pseudochelatococcus</taxon>
    </lineage>
</organism>
<dbReference type="CDD" id="cd08010">
    <property type="entry name" value="MltG_like"/>
    <property type="match status" value="1"/>
</dbReference>
<keyword evidence="2 7" id="KW-0812">Transmembrane</keyword>
<feature type="region of interest" description="Disordered" evidence="8">
    <location>
        <begin position="1"/>
        <end position="51"/>
    </location>
</feature>
<evidence type="ECO:0000256" key="2">
    <source>
        <dbReference type="ARBA" id="ARBA00022692"/>
    </source>
</evidence>
<dbReference type="AlphaFoldDB" id="A0A7W6EI81"/>
<keyword evidence="5 7" id="KW-0456">Lyase</keyword>
<comment type="function">
    <text evidence="7">Functions as a peptidoglycan terminase that cleaves nascent peptidoglycan strands endolytically to terminate their elongation.</text>
</comment>
<evidence type="ECO:0000256" key="5">
    <source>
        <dbReference type="ARBA" id="ARBA00023239"/>
    </source>
</evidence>
<keyword evidence="3 7" id="KW-1133">Transmembrane helix</keyword>
<accession>A0A7W6EI81</accession>
<comment type="subcellular location">
    <subcellularLocation>
        <location evidence="7">Cell inner membrane</location>
        <topology evidence="7">Single-pass membrane protein</topology>
    </subcellularLocation>
</comment>
<protein>
    <recommendedName>
        <fullName evidence="7">Endolytic murein transglycosylase</fullName>
        <ecNumber evidence="7">4.2.2.29</ecNumber>
    </recommendedName>
    <alternativeName>
        <fullName evidence="7">Peptidoglycan lytic transglycosylase</fullName>
    </alternativeName>
    <alternativeName>
        <fullName evidence="7">Peptidoglycan polymerization terminase</fullName>
    </alternativeName>
</protein>
<keyword evidence="1 7" id="KW-1003">Cell membrane</keyword>
<comment type="similarity">
    <text evidence="7">Belongs to the transglycosylase MltG family.</text>
</comment>
<dbReference type="PANTHER" id="PTHR30518:SF2">
    <property type="entry name" value="ENDOLYTIC MUREIN TRANSGLYCOSYLASE"/>
    <property type="match status" value="1"/>
</dbReference>
<reference evidence="9 10" key="1">
    <citation type="submission" date="2020-08" db="EMBL/GenBank/DDBJ databases">
        <title>Genomic Encyclopedia of Type Strains, Phase IV (KMG-IV): sequencing the most valuable type-strain genomes for metagenomic binning, comparative biology and taxonomic classification.</title>
        <authorList>
            <person name="Goeker M."/>
        </authorList>
    </citation>
    <scope>NUCLEOTIDE SEQUENCE [LARGE SCALE GENOMIC DNA]</scope>
    <source>
        <strain evidence="9 10">DSM 28760</strain>
    </source>
</reference>
<feature type="site" description="Important for catalytic activity" evidence="7">
    <location>
        <position position="257"/>
    </location>
</feature>
<evidence type="ECO:0000256" key="4">
    <source>
        <dbReference type="ARBA" id="ARBA00023136"/>
    </source>
</evidence>
<evidence type="ECO:0000313" key="9">
    <source>
        <dbReference type="EMBL" id="MBB3810830.1"/>
    </source>
</evidence>
<proteinExistence type="inferred from homology"/>
<feature type="compositionally biased region" description="Low complexity" evidence="8">
    <location>
        <begin position="8"/>
        <end position="21"/>
    </location>
</feature>
<evidence type="ECO:0000313" key="10">
    <source>
        <dbReference type="Proteomes" id="UP000537592"/>
    </source>
</evidence>
<keyword evidence="10" id="KW-1185">Reference proteome</keyword>
<dbReference type="PANTHER" id="PTHR30518">
    <property type="entry name" value="ENDOLYTIC MUREIN TRANSGLYCOSYLASE"/>
    <property type="match status" value="1"/>
</dbReference>
<comment type="caution">
    <text evidence="9">The sequence shown here is derived from an EMBL/GenBank/DDBJ whole genome shotgun (WGS) entry which is preliminary data.</text>
</comment>
<feature type="region of interest" description="Disordered" evidence="8">
    <location>
        <begin position="407"/>
        <end position="452"/>
    </location>
</feature>